<evidence type="ECO:0000313" key="5">
    <source>
        <dbReference type="EMBL" id="RAY14929.1"/>
    </source>
</evidence>
<dbReference type="Proteomes" id="UP000251891">
    <property type="component" value="Unassembled WGS sequence"/>
</dbReference>
<keyword evidence="1" id="KW-0285">Flavoprotein</keyword>
<dbReference type="SUPFAM" id="SSF52218">
    <property type="entry name" value="Flavoproteins"/>
    <property type="match status" value="1"/>
</dbReference>
<dbReference type="Gene3D" id="3.40.50.360">
    <property type="match status" value="1"/>
</dbReference>
<accession>A0A365H7A7</accession>
<dbReference type="EMBL" id="QLYX01000005">
    <property type="protein sequence ID" value="RAY14929.1"/>
    <property type="molecule type" value="Genomic_DNA"/>
</dbReference>
<dbReference type="RefSeq" id="WP_111867462.1">
    <property type="nucleotide sequence ID" value="NZ_QLYX01000005.1"/>
</dbReference>
<organism evidence="5 6">
    <name type="scientific">Actinomadura craniellae</name>
    <dbReference type="NCBI Taxonomy" id="2231787"/>
    <lineage>
        <taxon>Bacteria</taxon>
        <taxon>Bacillati</taxon>
        <taxon>Actinomycetota</taxon>
        <taxon>Actinomycetes</taxon>
        <taxon>Streptosporangiales</taxon>
        <taxon>Thermomonosporaceae</taxon>
        <taxon>Actinomadura</taxon>
    </lineage>
</organism>
<dbReference type="PANTHER" id="PTHR43408">
    <property type="entry name" value="FMN REDUCTASE (NADPH)"/>
    <property type="match status" value="1"/>
</dbReference>
<evidence type="ECO:0000256" key="2">
    <source>
        <dbReference type="ARBA" id="ARBA00022643"/>
    </source>
</evidence>
<keyword evidence="2" id="KW-0288">FMN</keyword>
<dbReference type="InterPro" id="IPR005025">
    <property type="entry name" value="FMN_Rdtase-like_dom"/>
</dbReference>
<comment type="caution">
    <text evidence="5">The sequence shown here is derived from an EMBL/GenBank/DDBJ whole genome shotgun (WGS) entry which is preliminary data.</text>
</comment>
<evidence type="ECO:0000256" key="3">
    <source>
        <dbReference type="ARBA" id="ARBA00023002"/>
    </source>
</evidence>
<keyword evidence="6" id="KW-1185">Reference proteome</keyword>
<dbReference type="InterPro" id="IPR029039">
    <property type="entry name" value="Flavoprotein-like_sf"/>
</dbReference>
<dbReference type="PANTHER" id="PTHR43408:SF2">
    <property type="entry name" value="FMN REDUCTASE (NADPH)"/>
    <property type="match status" value="1"/>
</dbReference>
<evidence type="ECO:0000256" key="1">
    <source>
        <dbReference type="ARBA" id="ARBA00022630"/>
    </source>
</evidence>
<sequence>MAVVTLVGNPRPLSRTRQVGIDAAQAVATRIGLAGVGAVVDLSAPPAEREGALEIVTSASLLVVASPTFKGTYTGLIKSFFDGFPRGALSGTVALPVLVMHDARHALAVEVHFRPLLVELGATVPTPGLALLEADIPGGEALGRWADLVAPQVAAALAGPVRSAQSA</sequence>
<proteinExistence type="predicted"/>
<keyword evidence="3" id="KW-0560">Oxidoreductase</keyword>
<dbReference type="InterPro" id="IPR051814">
    <property type="entry name" value="NAD(P)H-dep_FMN_reductase"/>
</dbReference>
<feature type="domain" description="NADPH-dependent FMN reductase-like" evidence="4">
    <location>
        <begin position="1"/>
        <end position="128"/>
    </location>
</feature>
<evidence type="ECO:0000259" key="4">
    <source>
        <dbReference type="Pfam" id="PF03358"/>
    </source>
</evidence>
<dbReference type="Pfam" id="PF03358">
    <property type="entry name" value="FMN_red"/>
    <property type="match status" value="1"/>
</dbReference>
<dbReference type="GO" id="GO:0016491">
    <property type="term" value="F:oxidoreductase activity"/>
    <property type="evidence" value="ECO:0007669"/>
    <property type="project" value="UniProtKB-KW"/>
</dbReference>
<dbReference type="OrthoDB" id="1643408at2"/>
<protein>
    <submittedName>
        <fullName evidence="5">NADPH-dependent oxidoreductase</fullName>
    </submittedName>
</protein>
<gene>
    <name evidence="5" type="ORF">DPM19_12940</name>
</gene>
<dbReference type="AlphaFoldDB" id="A0A365H7A7"/>
<name>A0A365H7A7_9ACTN</name>
<evidence type="ECO:0000313" key="6">
    <source>
        <dbReference type="Proteomes" id="UP000251891"/>
    </source>
</evidence>
<reference evidence="5 6" key="1">
    <citation type="submission" date="2018-06" db="EMBL/GenBank/DDBJ databases">
        <title>Actinomadura craniellae sp. nov. isolated from marine sponge Craniella sp.</title>
        <authorList>
            <person name="Li L."/>
            <person name="Xu Q.H."/>
            <person name="Lin H.W."/>
            <person name="Lu Y.H."/>
        </authorList>
    </citation>
    <scope>NUCLEOTIDE SEQUENCE [LARGE SCALE GENOMIC DNA]</scope>
    <source>
        <strain evidence="5 6">LHW63021</strain>
    </source>
</reference>